<protein>
    <submittedName>
        <fullName evidence="2">Uncharacterized protein</fullName>
    </submittedName>
</protein>
<dbReference type="Proteomes" id="UP001516023">
    <property type="component" value="Unassembled WGS sequence"/>
</dbReference>
<evidence type="ECO:0000256" key="1">
    <source>
        <dbReference type="SAM" id="MobiDB-lite"/>
    </source>
</evidence>
<comment type="caution">
    <text evidence="2">The sequence shown here is derived from an EMBL/GenBank/DDBJ whole genome shotgun (WGS) entry which is preliminary data.</text>
</comment>
<dbReference type="AlphaFoldDB" id="A0ABD3PN13"/>
<gene>
    <name evidence="2" type="ORF">HJC23_001977</name>
</gene>
<reference evidence="2 3" key="1">
    <citation type="journal article" date="2020" name="G3 (Bethesda)">
        <title>Improved Reference Genome for Cyclotella cryptica CCMP332, a Model for Cell Wall Morphogenesis, Salinity Adaptation, and Lipid Production in Diatoms (Bacillariophyta).</title>
        <authorList>
            <person name="Roberts W.R."/>
            <person name="Downey K.M."/>
            <person name="Ruck E.C."/>
            <person name="Traller J.C."/>
            <person name="Alverson A.J."/>
        </authorList>
    </citation>
    <scope>NUCLEOTIDE SEQUENCE [LARGE SCALE GENOMIC DNA]</scope>
    <source>
        <strain evidence="2 3">CCMP332</strain>
    </source>
</reference>
<name>A0ABD3PN13_9STRA</name>
<keyword evidence="3" id="KW-1185">Reference proteome</keyword>
<sequence length="99" mass="11458">MFNDVRTQNRLDYGAVDKQQERGDENQYGMPSKLAIGRLFDNKNKSKSREPLVSELLGWNSLNFRQRSVIRPIQLRRLGVCLKIQKCIFGERRSGETTG</sequence>
<evidence type="ECO:0000313" key="2">
    <source>
        <dbReference type="EMBL" id="KAL3789429.1"/>
    </source>
</evidence>
<evidence type="ECO:0000313" key="3">
    <source>
        <dbReference type="Proteomes" id="UP001516023"/>
    </source>
</evidence>
<proteinExistence type="predicted"/>
<feature type="region of interest" description="Disordered" evidence="1">
    <location>
        <begin position="1"/>
        <end position="29"/>
    </location>
</feature>
<feature type="compositionally biased region" description="Polar residues" evidence="1">
    <location>
        <begin position="1"/>
        <end position="10"/>
    </location>
</feature>
<dbReference type="EMBL" id="JABMIG020000141">
    <property type="protein sequence ID" value="KAL3789429.1"/>
    <property type="molecule type" value="Genomic_DNA"/>
</dbReference>
<organism evidence="2 3">
    <name type="scientific">Cyclotella cryptica</name>
    <dbReference type="NCBI Taxonomy" id="29204"/>
    <lineage>
        <taxon>Eukaryota</taxon>
        <taxon>Sar</taxon>
        <taxon>Stramenopiles</taxon>
        <taxon>Ochrophyta</taxon>
        <taxon>Bacillariophyta</taxon>
        <taxon>Coscinodiscophyceae</taxon>
        <taxon>Thalassiosirophycidae</taxon>
        <taxon>Stephanodiscales</taxon>
        <taxon>Stephanodiscaceae</taxon>
        <taxon>Cyclotella</taxon>
    </lineage>
</organism>
<accession>A0ABD3PN13</accession>